<feature type="domain" description="KH type-2" evidence="9">
    <location>
        <begin position="38"/>
        <end position="115"/>
    </location>
</feature>
<proteinExistence type="inferred from homology"/>
<dbReference type="GO" id="GO:0003729">
    <property type="term" value="F:mRNA binding"/>
    <property type="evidence" value="ECO:0007669"/>
    <property type="project" value="UniProtKB-UniRule"/>
</dbReference>
<dbReference type="PROSITE" id="PS50823">
    <property type="entry name" value="KH_TYPE_2"/>
    <property type="match status" value="1"/>
</dbReference>
<evidence type="ECO:0000256" key="4">
    <source>
        <dbReference type="ARBA" id="ARBA00022980"/>
    </source>
</evidence>
<dbReference type="Pfam" id="PF07650">
    <property type="entry name" value="KH_2"/>
    <property type="match status" value="1"/>
</dbReference>
<evidence type="ECO:0000313" key="10">
    <source>
        <dbReference type="EMBL" id="OGZ17759.1"/>
    </source>
</evidence>
<dbReference type="InterPro" id="IPR004044">
    <property type="entry name" value="KH_dom_type_2"/>
</dbReference>
<dbReference type="CDD" id="cd02412">
    <property type="entry name" value="KH-II_30S_S3"/>
    <property type="match status" value="1"/>
</dbReference>
<protein>
    <recommendedName>
        <fullName evidence="7 8">Small ribosomal subunit protein uS3</fullName>
    </recommendedName>
</protein>
<dbReference type="InterPro" id="IPR005704">
    <property type="entry name" value="Ribosomal_uS3_bac-typ"/>
</dbReference>
<evidence type="ECO:0000256" key="2">
    <source>
        <dbReference type="ARBA" id="ARBA00022730"/>
    </source>
</evidence>
<dbReference type="InterPro" id="IPR009019">
    <property type="entry name" value="KH_sf_prok-type"/>
</dbReference>
<dbReference type="STRING" id="1801660.A2Z78_01045"/>
<dbReference type="InterPro" id="IPR057258">
    <property type="entry name" value="Ribosomal_uS3"/>
</dbReference>
<dbReference type="AlphaFoldDB" id="A0A1G2DVU9"/>
<evidence type="ECO:0000256" key="5">
    <source>
        <dbReference type="ARBA" id="ARBA00023274"/>
    </source>
</evidence>
<comment type="caution">
    <text evidence="10">The sequence shown here is derived from an EMBL/GenBank/DDBJ whole genome shotgun (WGS) entry which is preliminary data.</text>
</comment>
<reference evidence="10 11" key="1">
    <citation type="journal article" date="2016" name="Nat. Commun.">
        <title>Thousands of microbial genomes shed light on interconnected biogeochemical processes in an aquifer system.</title>
        <authorList>
            <person name="Anantharaman K."/>
            <person name="Brown C.T."/>
            <person name="Hug L.A."/>
            <person name="Sharon I."/>
            <person name="Castelle C.J."/>
            <person name="Probst A.J."/>
            <person name="Thomas B.C."/>
            <person name="Singh A."/>
            <person name="Wilkins M.J."/>
            <person name="Karaoz U."/>
            <person name="Brodie E.L."/>
            <person name="Williams K.H."/>
            <person name="Hubbard S.S."/>
            <person name="Banfield J.F."/>
        </authorList>
    </citation>
    <scope>NUCLEOTIDE SEQUENCE [LARGE SCALE GENOMIC DNA]</scope>
</reference>
<organism evidence="10 11">
    <name type="scientific">Candidatus Nealsonbacteria bacterium RBG_13_36_15</name>
    <dbReference type="NCBI Taxonomy" id="1801660"/>
    <lineage>
        <taxon>Bacteria</taxon>
        <taxon>Candidatus Nealsoniibacteriota</taxon>
    </lineage>
</organism>
<dbReference type="HAMAP" id="MF_01309_B">
    <property type="entry name" value="Ribosomal_uS3_B"/>
    <property type="match status" value="1"/>
</dbReference>
<dbReference type="Gene3D" id="3.30.1140.32">
    <property type="entry name" value="Ribosomal protein S3, C-terminal domain"/>
    <property type="match status" value="1"/>
</dbReference>
<keyword evidence="5 8" id="KW-0687">Ribonucleoprotein</keyword>
<dbReference type="GO" id="GO:0003735">
    <property type="term" value="F:structural constituent of ribosome"/>
    <property type="evidence" value="ECO:0007669"/>
    <property type="project" value="InterPro"/>
</dbReference>
<dbReference type="SUPFAM" id="SSF54821">
    <property type="entry name" value="Ribosomal protein S3 C-terminal domain"/>
    <property type="match status" value="1"/>
</dbReference>
<dbReference type="GO" id="GO:0006412">
    <property type="term" value="P:translation"/>
    <property type="evidence" value="ECO:0007669"/>
    <property type="project" value="UniProtKB-UniRule"/>
</dbReference>
<comment type="similarity">
    <text evidence="1 8">Belongs to the universal ribosomal protein uS3 family.</text>
</comment>
<dbReference type="SUPFAM" id="SSF54814">
    <property type="entry name" value="Prokaryotic type KH domain (KH-domain type II)"/>
    <property type="match status" value="1"/>
</dbReference>
<evidence type="ECO:0000313" key="11">
    <source>
        <dbReference type="Proteomes" id="UP000176752"/>
    </source>
</evidence>
<dbReference type="GO" id="GO:0019843">
    <property type="term" value="F:rRNA binding"/>
    <property type="evidence" value="ECO:0007669"/>
    <property type="project" value="UniProtKB-UniRule"/>
</dbReference>
<keyword evidence="3 8" id="KW-0694">RNA-binding</keyword>
<comment type="function">
    <text evidence="6 8">Binds the lower part of the 30S subunit head. Binds mRNA in the 70S ribosome, positioning it for translation.</text>
</comment>
<dbReference type="InterPro" id="IPR015946">
    <property type="entry name" value="KH_dom-like_a/b"/>
</dbReference>
<dbReference type="EMBL" id="MHLV01000015">
    <property type="protein sequence ID" value="OGZ17759.1"/>
    <property type="molecule type" value="Genomic_DNA"/>
</dbReference>
<evidence type="ECO:0000256" key="1">
    <source>
        <dbReference type="ARBA" id="ARBA00010761"/>
    </source>
</evidence>
<comment type="subunit">
    <text evidence="8">Part of the 30S ribosomal subunit. Forms a tight complex with proteins S10 and S14.</text>
</comment>
<keyword evidence="2 8" id="KW-0699">rRNA-binding</keyword>
<dbReference type="InterPro" id="IPR004087">
    <property type="entry name" value="KH_dom"/>
</dbReference>
<dbReference type="PANTHER" id="PTHR11760">
    <property type="entry name" value="30S/40S RIBOSOMAL PROTEIN S3"/>
    <property type="match status" value="1"/>
</dbReference>
<dbReference type="InterPro" id="IPR036419">
    <property type="entry name" value="Ribosomal_S3_C_sf"/>
</dbReference>
<evidence type="ECO:0000256" key="3">
    <source>
        <dbReference type="ARBA" id="ARBA00022884"/>
    </source>
</evidence>
<accession>A0A1G2DVU9</accession>
<dbReference type="Gene3D" id="3.30.300.20">
    <property type="match status" value="1"/>
</dbReference>
<evidence type="ECO:0000259" key="9">
    <source>
        <dbReference type="PROSITE" id="PS50823"/>
    </source>
</evidence>
<dbReference type="InterPro" id="IPR001351">
    <property type="entry name" value="Ribosomal_uS3_C"/>
</dbReference>
<name>A0A1G2DVU9_9BACT</name>
<dbReference type="Proteomes" id="UP000176752">
    <property type="component" value="Unassembled WGS sequence"/>
</dbReference>
<dbReference type="SMART" id="SM00322">
    <property type="entry name" value="KH"/>
    <property type="match status" value="1"/>
</dbReference>
<dbReference type="Pfam" id="PF00189">
    <property type="entry name" value="Ribosomal_S3_C"/>
    <property type="match status" value="1"/>
</dbReference>
<sequence length="217" mass="25285">MAHKVHPKIFRIKEITDWDSRWLSKKNFPQLLEEDFKIKEFLKKRLAQASLGKIEIERFPGKINIILQTARPGLIIGRGGEGVEELKRTLEQKILTPAKKSIKRQEIKIEIKEIRDPWLRASLVSQLIAQQLEKRVFHRRVLKQTIEKVMAHKEAKGVRVEVAGRLGGSEIARREWLKKGRLPRHTLRADIDYATCEAFCTYGVIGIKVWIYKGEKF</sequence>
<dbReference type="NCBIfam" id="TIGR01009">
    <property type="entry name" value="rpsC_bact"/>
    <property type="match status" value="1"/>
</dbReference>
<dbReference type="FunFam" id="3.30.300.20:FF:000001">
    <property type="entry name" value="30S ribosomal protein S3"/>
    <property type="match status" value="1"/>
</dbReference>
<evidence type="ECO:0000256" key="8">
    <source>
        <dbReference type="HAMAP-Rule" id="MF_01309"/>
    </source>
</evidence>
<keyword evidence="4 8" id="KW-0689">Ribosomal protein</keyword>
<evidence type="ECO:0000256" key="6">
    <source>
        <dbReference type="ARBA" id="ARBA00024998"/>
    </source>
</evidence>
<gene>
    <name evidence="8" type="primary">rpsC</name>
    <name evidence="10" type="ORF">A2Z78_01045</name>
</gene>
<dbReference type="PANTHER" id="PTHR11760:SF19">
    <property type="entry name" value="SMALL RIBOSOMAL SUBUNIT PROTEIN US3C"/>
    <property type="match status" value="1"/>
</dbReference>
<evidence type="ECO:0000256" key="7">
    <source>
        <dbReference type="ARBA" id="ARBA00035257"/>
    </source>
</evidence>
<dbReference type="GO" id="GO:0022627">
    <property type="term" value="C:cytosolic small ribosomal subunit"/>
    <property type="evidence" value="ECO:0007669"/>
    <property type="project" value="TreeGrafter"/>
</dbReference>